<protein>
    <submittedName>
        <fullName evidence="7">Uncharacterized protein</fullName>
    </submittedName>
</protein>
<keyword evidence="3" id="KW-0611">Plant defense</keyword>
<dbReference type="SUPFAM" id="SSF52540">
    <property type="entry name" value="P-loop containing nucleoside triphosphate hydrolases"/>
    <property type="match status" value="1"/>
</dbReference>
<proteinExistence type="predicted"/>
<dbReference type="Pfam" id="PF00931">
    <property type="entry name" value="NB-ARC"/>
    <property type="match status" value="1"/>
</dbReference>
<feature type="domain" description="R13L1/DRL21-like LRR repeat region" evidence="6">
    <location>
        <begin position="734"/>
        <end position="856"/>
    </location>
</feature>
<evidence type="ECO:0000259" key="4">
    <source>
        <dbReference type="Pfam" id="PF00931"/>
    </source>
</evidence>
<feature type="domain" description="Disease resistance protein winged helix" evidence="5">
    <location>
        <begin position="467"/>
        <end position="549"/>
    </location>
</feature>
<dbReference type="GO" id="GO:0043531">
    <property type="term" value="F:ADP binding"/>
    <property type="evidence" value="ECO:0007669"/>
    <property type="project" value="InterPro"/>
</dbReference>
<keyword evidence="8" id="KW-1185">Reference proteome</keyword>
<gene>
    <name evidence="7" type="ORF">HU200_003898</name>
</gene>
<evidence type="ECO:0000313" key="7">
    <source>
        <dbReference type="EMBL" id="KAF8776081.1"/>
    </source>
</evidence>
<evidence type="ECO:0000256" key="2">
    <source>
        <dbReference type="ARBA" id="ARBA00022737"/>
    </source>
</evidence>
<dbReference type="Gene3D" id="1.10.10.10">
    <property type="entry name" value="Winged helix-like DNA-binding domain superfamily/Winged helix DNA-binding domain"/>
    <property type="match status" value="1"/>
</dbReference>
<dbReference type="InterPro" id="IPR027417">
    <property type="entry name" value="P-loop_NTPase"/>
</dbReference>
<dbReference type="SUPFAM" id="SSF52058">
    <property type="entry name" value="L domain-like"/>
    <property type="match status" value="1"/>
</dbReference>
<name>A0A835KXX9_9POAL</name>
<reference evidence="7" key="1">
    <citation type="submission" date="2020-07" db="EMBL/GenBank/DDBJ databases">
        <title>Genome sequence and genetic diversity analysis of an under-domesticated orphan crop, white fonio (Digitaria exilis).</title>
        <authorList>
            <person name="Bennetzen J.L."/>
            <person name="Chen S."/>
            <person name="Ma X."/>
            <person name="Wang X."/>
            <person name="Yssel A.E.J."/>
            <person name="Chaluvadi S.R."/>
            <person name="Johnson M."/>
            <person name="Gangashetty P."/>
            <person name="Hamidou F."/>
            <person name="Sanogo M.D."/>
            <person name="Zwaenepoel A."/>
            <person name="Wallace J."/>
            <person name="Van De Peer Y."/>
            <person name="Van Deynze A."/>
        </authorList>
    </citation>
    <scope>NUCLEOTIDE SEQUENCE</scope>
    <source>
        <tissue evidence="7">Leaves</tissue>
    </source>
</reference>
<accession>A0A835KXX9</accession>
<dbReference type="InterPro" id="IPR036388">
    <property type="entry name" value="WH-like_DNA-bd_sf"/>
</dbReference>
<dbReference type="Pfam" id="PF25019">
    <property type="entry name" value="LRR_R13L1-DRL21"/>
    <property type="match status" value="1"/>
</dbReference>
<dbReference type="Proteomes" id="UP000636709">
    <property type="component" value="Unassembled WGS sequence"/>
</dbReference>
<dbReference type="Gene3D" id="3.40.50.300">
    <property type="entry name" value="P-loop containing nucleotide triphosphate hydrolases"/>
    <property type="match status" value="1"/>
</dbReference>
<dbReference type="InterPro" id="IPR002182">
    <property type="entry name" value="NB-ARC"/>
</dbReference>
<keyword evidence="2" id="KW-0677">Repeat</keyword>
<dbReference type="OrthoDB" id="617360at2759"/>
<comment type="caution">
    <text evidence="7">The sequence shown here is derived from an EMBL/GenBank/DDBJ whole genome shotgun (WGS) entry which is preliminary data.</text>
</comment>
<dbReference type="AlphaFoldDB" id="A0A835KXX9"/>
<dbReference type="GO" id="GO:0002758">
    <property type="term" value="P:innate immune response-activating signaling pathway"/>
    <property type="evidence" value="ECO:0007669"/>
    <property type="project" value="UniProtKB-ARBA"/>
</dbReference>
<keyword evidence="1" id="KW-0433">Leucine-rich repeat</keyword>
<dbReference type="PANTHER" id="PTHR36766">
    <property type="entry name" value="PLANT BROAD-SPECTRUM MILDEW RESISTANCE PROTEIN RPW8"/>
    <property type="match status" value="1"/>
</dbReference>
<dbReference type="InterPro" id="IPR032675">
    <property type="entry name" value="LRR_dom_sf"/>
</dbReference>
<dbReference type="FunFam" id="1.10.10.10:FF:000322">
    <property type="entry name" value="Probable disease resistance protein At1g63360"/>
    <property type="match status" value="1"/>
</dbReference>
<dbReference type="GO" id="GO:0042742">
    <property type="term" value="P:defense response to bacterium"/>
    <property type="evidence" value="ECO:0007669"/>
    <property type="project" value="UniProtKB-ARBA"/>
</dbReference>
<sequence length="943" mass="108604">MADPVTATVAIGWGMKAVGWIASPIMSELFKKGASFLGFDASEKLRELEPKVLLLQRLMEVVEESPYRPCLEHLFQELKSTFHEAEHILDDIEYHHLERQIHDEKLKADRCLPQRKRDWLIQKFQAALPRSPLKDKETGMSKKKLLKTLDRIEHIINEAWKILERLNLSTISNGNCRQYNIATSLPTTGTSPVKVIGRDEDRDKIIAMLHEKEGDGQLNANGGLCYSVVGIHGISGSGKSTLAQLVYAQEKKDMEERKDNHFDLVMWVHVSQKFSLEAIYKDMIEVALQESFEVASNLDFLQRQLESILRDKRFFLVLDDVWCNQNLPQLLTPLKSGKRGSKILVTTRNEDALSDLGPDVKITSIPIQDLCEGDFLNLLMYYALGDRNRDDQDVSTLWSIGAQIAEKLKRSPLAASVVGGQLRKRKNIEFWRRAKDQDLLNETRGALSWSYQHLDPQVRRCFAYCSIFPERHPLRREELVRLWVAEGFIRNSNSGKEPEDVAQEYFDGLVSTSFLQLGSNSDYCFTEDLDGRRIYEDYYIMHDLLHLLAKRVAGSDCFRIESGWTGKVPRGVRHLFVDNYNEEVLKRIVELENLCTLFINRIGVDTPLKTKVLDIMFKRLRKLRVLRVGLMPTVELSLPASIGLLKHLRFLEIRLFGPSSHLMLPITFNNLYHMQILNFGDIGLITSLEEIVNLVNLRYATSQAYNHFRGRLDVSRSISLQKLPFFHVRKDRKLKLLRDLNKIRGRLSISGLNYVESKKEALEAKLADKERLTELELEWCVGQKSVSPEVEAEVLEGLCPPMCLEALRIKYYSGATYPNWMVDNPSGSEWYLQKLEFWECSRLGPVPELFEVFIHLSSFSLSVCNWDALPDSIRHLKMLKKLKIYKCLNIRSLPALPQSLETFRLDHCDVVFMRSCQTIGDPNWKKIQHIPNREISTLLELSQ</sequence>
<dbReference type="PRINTS" id="PR00364">
    <property type="entry name" value="DISEASERSIST"/>
</dbReference>
<evidence type="ECO:0000256" key="1">
    <source>
        <dbReference type="ARBA" id="ARBA00022614"/>
    </source>
</evidence>
<dbReference type="PANTHER" id="PTHR36766:SF64">
    <property type="entry name" value="OS12G0206100 PROTEIN"/>
    <property type="match status" value="1"/>
</dbReference>
<dbReference type="EMBL" id="JACEFO010000231">
    <property type="protein sequence ID" value="KAF8776081.1"/>
    <property type="molecule type" value="Genomic_DNA"/>
</dbReference>
<dbReference type="Pfam" id="PF23559">
    <property type="entry name" value="WHD_DRP"/>
    <property type="match status" value="1"/>
</dbReference>
<dbReference type="GO" id="GO:0009626">
    <property type="term" value="P:plant-type hypersensitive response"/>
    <property type="evidence" value="ECO:0007669"/>
    <property type="project" value="UniProtKB-ARBA"/>
</dbReference>
<organism evidence="7 8">
    <name type="scientific">Digitaria exilis</name>
    <dbReference type="NCBI Taxonomy" id="1010633"/>
    <lineage>
        <taxon>Eukaryota</taxon>
        <taxon>Viridiplantae</taxon>
        <taxon>Streptophyta</taxon>
        <taxon>Embryophyta</taxon>
        <taxon>Tracheophyta</taxon>
        <taxon>Spermatophyta</taxon>
        <taxon>Magnoliopsida</taxon>
        <taxon>Liliopsida</taxon>
        <taxon>Poales</taxon>
        <taxon>Poaceae</taxon>
        <taxon>PACMAD clade</taxon>
        <taxon>Panicoideae</taxon>
        <taxon>Panicodae</taxon>
        <taxon>Paniceae</taxon>
        <taxon>Anthephorinae</taxon>
        <taxon>Digitaria</taxon>
    </lineage>
</organism>
<dbReference type="InterPro" id="IPR058922">
    <property type="entry name" value="WHD_DRP"/>
</dbReference>
<evidence type="ECO:0000259" key="6">
    <source>
        <dbReference type="Pfam" id="PF25019"/>
    </source>
</evidence>
<evidence type="ECO:0000256" key="3">
    <source>
        <dbReference type="ARBA" id="ARBA00022821"/>
    </source>
</evidence>
<dbReference type="InterPro" id="IPR056789">
    <property type="entry name" value="LRR_R13L1-DRL21"/>
</dbReference>
<evidence type="ECO:0000259" key="5">
    <source>
        <dbReference type="Pfam" id="PF23559"/>
    </source>
</evidence>
<evidence type="ECO:0000313" key="8">
    <source>
        <dbReference type="Proteomes" id="UP000636709"/>
    </source>
</evidence>
<feature type="domain" description="NB-ARC" evidence="4">
    <location>
        <begin position="225"/>
        <end position="352"/>
    </location>
</feature>
<dbReference type="Gene3D" id="3.80.10.10">
    <property type="entry name" value="Ribonuclease Inhibitor"/>
    <property type="match status" value="1"/>
</dbReference>